<dbReference type="AlphaFoldDB" id="A0A0B7FAL2"/>
<reference evidence="1 2" key="1">
    <citation type="submission" date="2014-11" db="EMBL/GenBank/DDBJ databases">
        <authorList>
            <person name="Wibberg Daniel"/>
        </authorList>
    </citation>
    <scope>NUCLEOTIDE SEQUENCE [LARGE SCALE GENOMIC DNA]</scope>
    <source>
        <strain evidence="1">Rhizoctonia solani AG1-IB 7/3/14</strain>
    </source>
</reference>
<proteinExistence type="predicted"/>
<keyword evidence="2" id="KW-1185">Reference proteome</keyword>
<evidence type="ECO:0000313" key="1">
    <source>
        <dbReference type="EMBL" id="CEL53268.1"/>
    </source>
</evidence>
<name>A0A0B7FAL2_THACB</name>
<evidence type="ECO:0000313" key="2">
    <source>
        <dbReference type="Proteomes" id="UP000059188"/>
    </source>
</evidence>
<dbReference type="OrthoDB" id="3143289at2759"/>
<gene>
    <name evidence="1" type="ORF">RSOLAG1IB_06235</name>
</gene>
<dbReference type="EMBL" id="LN679111">
    <property type="protein sequence ID" value="CEL53268.1"/>
    <property type="molecule type" value="Genomic_DNA"/>
</dbReference>
<protein>
    <submittedName>
        <fullName evidence="1">Uncharacterized protein</fullName>
    </submittedName>
</protein>
<organism evidence="1 2">
    <name type="scientific">Thanatephorus cucumeris (strain AG1-IB / isolate 7/3/14)</name>
    <name type="common">Lettuce bottom rot fungus</name>
    <name type="synonym">Rhizoctonia solani</name>
    <dbReference type="NCBI Taxonomy" id="1108050"/>
    <lineage>
        <taxon>Eukaryota</taxon>
        <taxon>Fungi</taxon>
        <taxon>Dikarya</taxon>
        <taxon>Basidiomycota</taxon>
        <taxon>Agaricomycotina</taxon>
        <taxon>Agaricomycetes</taxon>
        <taxon>Cantharellales</taxon>
        <taxon>Ceratobasidiaceae</taxon>
        <taxon>Rhizoctonia</taxon>
        <taxon>Rhizoctonia solani AG-1</taxon>
    </lineage>
</organism>
<dbReference type="Proteomes" id="UP000059188">
    <property type="component" value="Unassembled WGS sequence"/>
</dbReference>
<sequence length="94" mass="10968">MARLRLVYEPGVLSSEFPPDYEHNVAWDQHISEGHLILRPCISPAPRSPIYSVPRALNHFTPDNPIFDHADKAIRVVSSRPARLLVWRWWEPKF</sequence>
<accession>A0A0B7FAL2</accession>